<keyword evidence="2" id="KW-1185">Reference proteome</keyword>
<sequence>MFHCDYSEESRNIDMVMRNFKLTPYPEVAARLDEATQYTISVLEK</sequence>
<name>A0AA97A657_9EURY</name>
<protein>
    <submittedName>
        <fullName evidence="1">Uncharacterized protein</fullName>
    </submittedName>
</protein>
<organism evidence="1 2">
    <name type="scientific">Methanolapillus ohkumae</name>
    <dbReference type="NCBI Taxonomy" id="3028298"/>
    <lineage>
        <taxon>Archaea</taxon>
        <taxon>Methanobacteriati</taxon>
        <taxon>Methanobacteriota</taxon>
        <taxon>Stenosarchaea group</taxon>
        <taxon>Methanomicrobia</taxon>
        <taxon>Methanosarcinales</taxon>
        <taxon>Methanosarcinaceae</taxon>
        <taxon>Methanolapillus</taxon>
    </lineage>
</organism>
<evidence type="ECO:0000313" key="2">
    <source>
        <dbReference type="Proteomes" id="UP001304970"/>
    </source>
</evidence>
<dbReference type="EMBL" id="CP131061">
    <property type="protein sequence ID" value="WNY27023.1"/>
    <property type="molecule type" value="Genomic_DNA"/>
</dbReference>
<proteinExistence type="predicted"/>
<dbReference type="AlphaFoldDB" id="A0AA97A657"/>
<dbReference type="Proteomes" id="UP001304970">
    <property type="component" value="Chromosome"/>
</dbReference>
<evidence type="ECO:0000313" key="1">
    <source>
        <dbReference type="EMBL" id="WNY27023.1"/>
    </source>
</evidence>
<accession>A0AA97A657</accession>
<reference evidence="1 2" key="1">
    <citation type="submission" date="2023-07" db="EMBL/GenBank/DDBJ databases">
        <title>Closed genome sequence of Methanosarcinaceae archaeon Am2.</title>
        <authorList>
            <person name="Poehlein A."/>
            <person name="Protasov E."/>
            <person name="Platt K."/>
            <person name="Reeh H."/>
            <person name="Daniel R."/>
            <person name="Brune A."/>
        </authorList>
    </citation>
    <scope>NUCLEOTIDE SEQUENCE [LARGE SCALE GENOMIC DNA]</scope>
    <source>
        <strain evidence="1 2">Am2</strain>
    </source>
</reference>
<gene>
    <name evidence="1" type="ORF">MsAm2_08070</name>
</gene>